<dbReference type="RefSeq" id="WP_110596876.1">
    <property type="nucleotide sequence ID" value="NZ_QJRM01000015.1"/>
</dbReference>
<dbReference type="EMBL" id="QJRN01000020">
    <property type="protein sequence ID" value="PYC30774.1"/>
    <property type="molecule type" value="Genomic_DNA"/>
</dbReference>
<dbReference type="Gene3D" id="3.40.630.30">
    <property type="match status" value="1"/>
</dbReference>
<proteinExistence type="predicted"/>
<dbReference type="InterPro" id="IPR000182">
    <property type="entry name" value="GNAT_dom"/>
</dbReference>
<evidence type="ECO:0000313" key="2">
    <source>
        <dbReference type="EMBL" id="PYC30774.1"/>
    </source>
</evidence>
<dbReference type="CDD" id="cd04301">
    <property type="entry name" value="NAT_SF"/>
    <property type="match status" value="1"/>
</dbReference>
<dbReference type="SUPFAM" id="SSF55729">
    <property type="entry name" value="Acyl-CoA N-acyltransferases (Nat)"/>
    <property type="match status" value="1"/>
</dbReference>
<sequence length="163" mass="17621">MQIRKMTHEDLPSAAALCLEAFMLAVAPSLSAQGVETFAKVAAKEAFAERMASDNLMLVCVAEGTLVGLIELKEGRHVAMLFVAPLWQRRGVGKRLVNAALEQARADVVTVRASLSSVAAYEGYGFALAGEEGEFAGLIYQPMEKRLQSFNTGKNRLEPASEF</sequence>
<dbReference type="PANTHER" id="PTHR43451:SF1">
    <property type="entry name" value="ACETYLTRANSFERASE"/>
    <property type="match status" value="1"/>
</dbReference>
<dbReference type="PANTHER" id="PTHR43451">
    <property type="entry name" value="ACETYLTRANSFERASE (GNAT) FAMILY PROTEIN"/>
    <property type="match status" value="1"/>
</dbReference>
<dbReference type="Proteomes" id="UP000248188">
    <property type="component" value="Unassembled WGS sequence"/>
</dbReference>
<name>A0A9Q6IBE7_9PSED</name>
<organism evidence="2 3">
    <name type="scientific">Pseudomonas protegens</name>
    <dbReference type="NCBI Taxonomy" id="380021"/>
    <lineage>
        <taxon>Bacteria</taxon>
        <taxon>Pseudomonadati</taxon>
        <taxon>Pseudomonadota</taxon>
        <taxon>Gammaproteobacteria</taxon>
        <taxon>Pseudomonadales</taxon>
        <taxon>Pseudomonadaceae</taxon>
        <taxon>Pseudomonas</taxon>
    </lineage>
</organism>
<protein>
    <submittedName>
        <fullName evidence="2">GNAT family N-acetyltransferase</fullName>
    </submittedName>
</protein>
<accession>A0A9Q6IBE7</accession>
<dbReference type="PROSITE" id="PS51186">
    <property type="entry name" value="GNAT"/>
    <property type="match status" value="1"/>
</dbReference>
<dbReference type="InterPro" id="IPR016181">
    <property type="entry name" value="Acyl_CoA_acyltransferase"/>
</dbReference>
<evidence type="ECO:0000313" key="3">
    <source>
        <dbReference type="Proteomes" id="UP000248188"/>
    </source>
</evidence>
<dbReference type="Pfam" id="PF13673">
    <property type="entry name" value="Acetyltransf_10"/>
    <property type="match status" value="1"/>
</dbReference>
<gene>
    <name evidence="2" type="ORF">DMX08_26360</name>
</gene>
<dbReference type="GO" id="GO:0016747">
    <property type="term" value="F:acyltransferase activity, transferring groups other than amino-acyl groups"/>
    <property type="evidence" value="ECO:0007669"/>
    <property type="project" value="InterPro"/>
</dbReference>
<dbReference type="AlphaFoldDB" id="A0A9Q6IBE7"/>
<evidence type="ECO:0000259" key="1">
    <source>
        <dbReference type="PROSITE" id="PS51186"/>
    </source>
</evidence>
<dbReference type="InterPro" id="IPR052564">
    <property type="entry name" value="N-acetyltrans/Recomb-assoc"/>
</dbReference>
<feature type="domain" description="N-acetyltransferase" evidence="1">
    <location>
        <begin position="1"/>
        <end position="148"/>
    </location>
</feature>
<reference evidence="2 3" key="1">
    <citation type="submission" date="2018-06" db="EMBL/GenBank/DDBJ databases">
        <title>Pseudomonas diversity within urban Lake Michigan freshwaters.</title>
        <authorList>
            <person name="Batrich M."/>
            <person name="Hatzopoulos T."/>
            <person name="Putonti C."/>
        </authorList>
    </citation>
    <scope>NUCLEOTIDE SEQUENCE [LARGE SCALE GENOMIC DNA]</scope>
    <source>
        <strain evidence="2 3">MB-090624</strain>
    </source>
</reference>
<comment type="caution">
    <text evidence="2">The sequence shown here is derived from an EMBL/GenBank/DDBJ whole genome shotgun (WGS) entry which is preliminary data.</text>
</comment>